<evidence type="ECO:0000256" key="1">
    <source>
        <dbReference type="ARBA" id="ARBA00004613"/>
    </source>
</evidence>
<keyword evidence="3" id="KW-0646">Protease inhibitor</keyword>
<gene>
    <name evidence="7" type="ORF">LARSCL_LOCUS20480</name>
</gene>
<organism evidence="7 8">
    <name type="scientific">Larinioides sclopetarius</name>
    <dbReference type="NCBI Taxonomy" id="280406"/>
    <lineage>
        <taxon>Eukaryota</taxon>
        <taxon>Metazoa</taxon>
        <taxon>Ecdysozoa</taxon>
        <taxon>Arthropoda</taxon>
        <taxon>Chelicerata</taxon>
        <taxon>Arachnida</taxon>
        <taxon>Araneae</taxon>
        <taxon>Araneomorphae</taxon>
        <taxon>Entelegynae</taxon>
        <taxon>Araneoidea</taxon>
        <taxon>Araneidae</taxon>
        <taxon>Larinioides</taxon>
    </lineage>
</organism>
<dbReference type="Gene3D" id="2.10.25.10">
    <property type="entry name" value="Laminin"/>
    <property type="match status" value="3"/>
</dbReference>
<dbReference type="CDD" id="cd19941">
    <property type="entry name" value="TIL"/>
    <property type="match status" value="3"/>
</dbReference>
<protein>
    <recommendedName>
        <fullName evidence="6">TIL domain-containing protein</fullName>
    </recommendedName>
</protein>
<feature type="region of interest" description="Disordered" evidence="5">
    <location>
        <begin position="226"/>
        <end position="268"/>
    </location>
</feature>
<keyword evidence="4" id="KW-1015">Disulfide bond</keyword>
<evidence type="ECO:0000256" key="5">
    <source>
        <dbReference type="SAM" id="MobiDB-lite"/>
    </source>
</evidence>
<evidence type="ECO:0000256" key="2">
    <source>
        <dbReference type="ARBA" id="ARBA00022525"/>
    </source>
</evidence>
<dbReference type="InterPro" id="IPR002919">
    <property type="entry name" value="TIL_dom"/>
</dbReference>
<reference evidence="7 8" key="1">
    <citation type="submission" date="2024-04" db="EMBL/GenBank/DDBJ databases">
        <authorList>
            <person name="Rising A."/>
            <person name="Reimegard J."/>
            <person name="Sonavane S."/>
            <person name="Akerstrom W."/>
            <person name="Nylinder S."/>
            <person name="Hedman E."/>
            <person name="Kallberg Y."/>
        </authorList>
    </citation>
    <scope>NUCLEOTIDE SEQUENCE [LARGE SCALE GENOMIC DNA]</scope>
</reference>
<dbReference type="AlphaFoldDB" id="A0AAV2BQX6"/>
<dbReference type="SUPFAM" id="SSF57567">
    <property type="entry name" value="Serine protease inhibitors"/>
    <property type="match status" value="3"/>
</dbReference>
<dbReference type="GO" id="GO:0030414">
    <property type="term" value="F:peptidase inhibitor activity"/>
    <property type="evidence" value="ECO:0007669"/>
    <property type="project" value="UniProtKB-KW"/>
</dbReference>
<dbReference type="Proteomes" id="UP001497382">
    <property type="component" value="Unassembled WGS sequence"/>
</dbReference>
<dbReference type="GO" id="GO:0005576">
    <property type="term" value="C:extracellular region"/>
    <property type="evidence" value="ECO:0007669"/>
    <property type="project" value="UniProtKB-SubCell"/>
</dbReference>
<evidence type="ECO:0000259" key="6">
    <source>
        <dbReference type="Pfam" id="PF01826"/>
    </source>
</evidence>
<dbReference type="InterPro" id="IPR036084">
    <property type="entry name" value="Ser_inhib-like_sf"/>
</dbReference>
<dbReference type="PANTHER" id="PTHR23259">
    <property type="entry name" value="RIDDLE"/>
    <property type="match status" value="1"/>
</dbReference>
<evidence type="ECO:0000313" key="8">
    <source>
        <dbReference type="Proteomes" id="UP001497382"/>
    </source>
</evidence>
<sequence length="532" mass="59697">MAALNSLTYIMYSLLTMAPNNTPTTEPSLNAFETSSESLVTETWRQEPHYVTRKFNEESCPAGETWSDCDAGCEATCETVGKPIVCPRMCIPGCVCEDPGTVRGPDNKCIHPPLCKSGDVDPYERVRAEQDPYIPSVDPDETVWTERYPGNPKGSCPAGEKWSRCNALCQKTCKTYGKPQICPLICAPGCVCEDPETVRGPDNKCIHHTLCKSGDVDPYERVRAEQDPYIPSVDPDETVSTERYPGNSEDSSDQPLAEQDPHHPLSVTKRSCPAGEKWSRCLAHCQATCKTYGKPQICPFICAPGCVCEDPETVRGPDNKCIHHTLCKSGDVDPDETVWTEGYPVTPRVDPYERVRAEQDPYIPSVDPDESIWSVQYPVTPRVDPYERVRAEQDPYIPSVDPDESNWSVQYPVTPRVDPYERVRAEQDPYIPSVDPDESIWSVQYPVTPRVDPDEPSRAKIFWQAERYPKVSRVDPDEHDRAEQDIDIRTGILRSGGCPNNNACTENCKKRGKKVGSCQGMHRLECLCFNHW</sequence>
<dbReference type="InterPro" id="IPR051368">
    <property type="entry name" value="SerProtInhib-TIL_Domain"/>
</dbReference>
<dbReference type="Pfam" id="PF01826">
    <property type="entry name" value="TIL"/>
    <property type="match status" value="3"/>
</dbReference>
<name>A0AAV2BQX6_9ARAC</name>
<dbReference type="PANTHER" id="PTHR23259:SF70">
    <property type="entry name" value="ACCESSORY GLAND PROTEIN ACP62F-RELATED"/>
    <property type="match status" value="1"/>
</dbReference>
<evidence type="ECO:0000256" key="4">
    <source>
        <dbReference type="ARBA" id="ARBA00023157"/>
    </source>
</evidence>
<keyword evidence="2" id="KW-0964">Secreted</keyword>
<feature type="domain" description="TIL" evidence="6">
    <location>
        <begin position="156"/>
        <end position="211"/>
    </location>
</feature>
<dbReference type="InterPro" id="IPR003614">
    <property type="entry name" value="Knottins"/>
</dbReference>
<dbReference type="CDD" id="cd00107">
    <property type="entry name" value="Knot1"/>
    <property type="match status" value="1"/>
</dbReference>
<evidence type="ECO:0000256" key="3">
    <source>
        <dbReference type="ARBA" id="ARBA00022690"/>
    </source>
</evidence>
<dbReference type="GO" id="GO:0006952">
    <property type="term" value="P:defense response"/>
    <property type="evidence" value="ECO:0007669"/>
    <property type="project" value="InterPro"/>
</dbReference>
<evidence type="ECO:0000313" key="7">
    <source>
        <dbReference type="EMBL" id="CAL1297738.1"/>
    </source>
</evidence>
<comment type="subcellular location">
    <subcellularLocation>
        <location evidence="1">Secreted</location>
    </subcellularLocation>
</comment>
<accession>A0AAV2BQX6</accession>
<comment type="caution">
    <text evidence="7">The sequence shown here is derived from an EMBL/GenBank/DDBJ whole genome shotgun (WGS) entry which is preliminary data.</text>
</comment>
<keyword evidence="8" id="KW-1185">Reference proteome</keyword>
<proteinExistence type="predicted"/>
<dbReference type="EMBL" id="CAXIEN010000438">
    <property type="protein sequence ID" value="CAL1297738.1"/>
    <property type="molecule type" value="Genomic_DNA"/>
</dbReference>
<feature type="domain" description="TIL" evidence="6">
    <location>
        <begin position="272"/>
        <end position="327"/>
    </location>
</feature>
<feature type="domain" description="TIL" evidence="6">
    <location>
        <begin position="60"/>
        <end position="115"/>
    </location>
</feature>